<accession>A0A4P9VFG6</accession>
<gene>
    <name evidence="2" type="ORF">B9G39_25820</name>
    <name evidence="1" type="ORF">B9G39_26680</name>
</gene>
<name>A0A4P9VFG6_9GAMM</name>
<evidence type="ECO:0000313" key="3">
    <source>
        <dbReference type="Proteomes" id="UP000257039"/>
    </source>
</evidence>
<evidence type="ECO:0000313" key="1">
    <source>
        <dbReference type="EMBL" id="RDH41813.1"/>
    </source>
</evidence>
<reference evidence="2 3" key="1">
    <citation type="submission" date="2017-04" db="EMBL/GenBank/DDBJ databases">
        <title>Draft genome sequence of Zooshikella ganghwensis VG4 isolated from Red Sea sediments.</title>
        <authorList>
            <person name="Rehman Z."/>
            <person name="Alam I."/>
            <person name="Kamau A."/>
            <person name="Bajic V."/>
            <person name="Leiknes T."/>
        </authorList>
    </citation>
    <scope>NUCLEOTIDE SEQUENCE [LARGE SCALE GENOMIC DNA]</scope>
    <source>
        <strain evidence="2 3">VG4</strain>
    </source>
</reference>
<keyword evidence="3" id="KW-1185">Reference proteome</keyword>
<organism evidence="2 3">
    <name type="scientific">Zooshikella ganghwensis</name>
    <dbReference type="NCBI Taxonomy" id="202772"/>
    <lineage>
        <taxon>Bacteria</taxon>
        <taxon>Pseudomonadati</taxon>
        <taxon>Pseudomonadota</taxon>
        <taxon>Gammaproteobacteria</taxon>
        <taxon>Oceanospirillales</taxon>
        <taxon>Zooshikellaceae</taxon>
        <taxon>Zooshikella</taxon>
    </lineage>
</organism>
<dbReference type="EMBL" id="NDXW01000003">
    <property type="protein sequence ID" value="RDH41813.1"/>
    <property type="molecule type" value="Genomic_DNA"/>
</dbReference>
<evidence type="ECO:0000313" key="2">
    <source>
        <dbReference type="EMBL" id="RDH41845.1"/>
    </source>
</evidence>
<comment type="caution">
    <text evidence="2">The sequence shown here is derived from an EMBL/GenBank/DDBJ whole genome shotgun (WGS) entry which is preliminary data.</text>
</comment>
<dbReference type="Proteomes" id="UP000257039">
    <property type="component" value="Unassembled WGS sequence"/>
</dbReference>
<proteinExistence type="predicted"/>
<dbReference type="EMBL" id="NDXW01000002">
    <property type="protein sequence ID" value="RDH41845.1"/>
    <property type="molecule type" value="Genomic_DNA"/>
</dbReference>
<protein>
    <submittedName>
        <fullName evidence="2">Uncharacterized protein</fullName>
    </submittedName>
</protein>
<sequence>MSSKYFGYGLVSSTQALEIATKVCDVLGNGSSYAVDLLLETAAQETKLGNYPDRAPTGAGIDLCHIDPISLKDIQNRSRSADRDRLKE</sequence>
<dbReference type="AlphaFoldDB" id="A0A4P9VFG6"/>